<gene>
    <name evidence="2" type="ORF">DEBURN_LOCUS671</name>
</gene>
<keyword evidence="3" id="KW-1185">Reference proteome</keyword>
<dbReference type="AlphaFoldDB" id="A0A9N8YKD2"/>
<proteinExistence type="predicted"/>
<dbReference type="OrthoDB" id="2155283at2759"/>
<evidence type="ECO:0000256" key="1">
    <source>
        <dbReference type="SAM" id="MobiDB-lite"/>
    </source>
</evidence>
<dbReference type="Gene3D" id="1.10.150.50">
    <property type="entry name" value="Transcription Factor, Ets-1"/>
    <property type="match status" value="1"/>
</dbReference>
<reference evidence="2" key="1">
    <citation type="submission" date="2021-06" db="EMBL/GenBank/DDBJ databases">
        <authorList>
            <person name="Kallberg Y."/>
            <person name="Tangrot J."/>
            <person name="Rosling A."/>
        </authorList>
    </citation>
    <scope>NUCLEOTIDE SEQUENCE</scope>
    <source>
        <strain evidence="2">AZ414A</strain>
    </source>
</reference>
<feature type="region of interest" description="Disordered" evidence="1">
    <location>
        <begin position="260"/>
        <end position="281"/>
    </location>
</feature>
<organism evidence="2 3">
    <name type="scientific">Diversispora eburnea</name>
    <dbReference type="NCBI Taxonomy" id="1213867"/>
    <lineage>
        <taxon>Eukaryota</taxon>
        <taxon>Fungi</taxon>
        <taxon>Fungi incertae sedis</taxon>
        <taxon>Mucoromycota</taxon>
        <taxon>Glomeromycotina</taxon>
        <taxon>Glomeromycetes</taxon>
        <taxon>Diversisporales</taxon>
        <taxon>Diversisporaceae</taxon>
        <taxon>Diversispora</taxon>
    </lineage>
</organism>
<dbReference type="InterPro" id="IPR013761">
    <property type="entry name" value="SAM/pointed_sf"/>
</dbReference>
<comment type="caution">
    <text evidence="2">The sequence shown here is derived from an EMBL/GenBank/DDBJ whole genome shotgun (WGS) entry which is preliminary data.</text>
</comment>
<dbReference type="Proteomes" id="UP000789706">
    <property type="component" value="Unassembled WGS sequence"/>
</dbReference>
<protein>
    <submittedName>
        <fullName evidence="2">3249_t:CDS:1</fullName>
    </submittedName>
</protein>
<name>A0A9N8YKD2_9GLOM</name>
<evidence type="ECO:0000313" key="2">
    <source>
        <dbReference type="EMBL" id="CAG8434228.1"/>
    </source>
</evidence>
<dbReference type="EMBL" id="CAJVPK010000024">
    <property type="protein sequence ID" value="CAG8434228.1"/>
    <property type="molecule type" value="Genomic_DNA"/>
</dbReference>
<sequence>MLSSVRLAFKVVKPTTPVVSKFFSLNKFSQIKSFQTVQKNLFSNLSTTRSLVNNNNFIKPGIIHFKNHLATVADTPSSDGKLSIEELDKLFASEKEFYRTNFLQVNLELLEACVPFFEGMTWQDAIKMDSNALKEKGCESFFVRSRLRRHFDMVKCKIEGREHNPASSEWKEHIGEENAEATFDVKLLDDLPSFLHSLGGSLGIFAAYFHGKTWKEIVRMTDPEFKEIGIKGRSVRRSMRKRLRVFKKFAVSKGLIEDFPDPEPPTPEVETVKAQAQSYSI</sequence>
<evidence type="ECO:0000313" key="3">
    <source>
        <dbReference type="Proteomes" id="UP000789706"/>
    </source>
</evidence>
<accession>A0A9N8YKD2</accession>